<dbReference type="EMBL" id="MJFZ01000633">
    <property type="protein sequence ID" value="RAW26595.1"/>
    <property type="molecule type" value="Genomic_DNA"/>
</dbReference>
<reference evidence="2 3" key="1">
    <citation type="submission" date="2018-01" db="EMBL/GenBank/DDBJ databases">
        <title>Draft genome of the strawberry crown rot pathogen Phytophthora cactorum.</title>
        <authorList>
            <person name="Armitage A.D."/>
            <person name="Lysoe E."/>
            <person name="Nellist C.F."/>
            <person name="Harrison R.J."/>
            <person name="Brurberg M.B."/>
        </authorList>
    </citation>
    <scope>NUCLEOTIDE SEQUENCE [LARGE SCALE GENOMIC DNA]</scope>
    <source>
        <strain evidence="2 3">10300</strain>
    </source>
</reference>
<feature type="compositionally biased region" description="Polar residues" evidence="1">
    <location>
        <begin position="61"/>
        <end position="74"/>
    </location>
</feature>
<dbReference type="AlphaFoldDB" id="A0A329RPK2"/>
<feature type="region of interest" description="Disordered" evidence="1">
    <location>
        <begin position="58"/>
        <end position="101"/>
    </location>
</feature>
<feature type="compositionally biased region" description="Polar residues" evidence="1">
    <location>
        <begin position="214"/>
        <end position="223"/>
    </location>
</feature>
<sequence>MLTKAHAVYPMIADEVTESFRRDPGYRYSVRDVRGHLENAEIQLLQRESDGGIGSCRGLPTRSQTNAVHQQRNNGKCPRRFESRQRGGKYGGHRSDASSISEAVQPIDHAERLEKKKKNSKCNACGEKGNWRGDAACKQNSAAASNEQVQSFSGAVLRQDRGYASSGRVVECMTSRSVQVIETSSPIMMEDVFAILGPQAAQQLQEKLRGSIATPASRSQSTDSPRYPPTSPPPRPVAQKRPSHDMLYRLRAKRSLRLVCAVEQHQNAMGLLHNRLGHINVKLIKELVNGQVDFGINLNMKSPKDYECVPRLSAKFKRTTHKRGPDRREHPLEKLSVDLCSINQETATSQRILVLAVDEATHYKRCYLLRNILRLNVQFKKADYSVTTLQLYQGG</sequence>
<dbReference type="VEuPathDB" id="FungiDB:PC110_g16988"/>
<keyword evidence="3" id="KW-1185">Reference proteome</keyword>
<evidence type="ECO:0000313" key="2">
    <source>
        <dbReference type="EMBL" id="RAW26595.1"/>
    </source>
</evidence>
<evidence type="ECO:0000313" key="3">
    <source>
        <dbReference type="Proteomes" id="UP000251314"/>
    </source>
</evidence>
<comment type="caution">
    <text evidence="2">The sequence shown here is derived from an EMBL/GenBank/DDBJ whole genome shotgun (WGS) entry which is preliminary data.</text>
</comment>
<dbReference type="Proteomes" id="UP000251314">
    <property type="component" value="Unassembled WGS sequence"/>
</dbReference>
<protein>
    <recommendedName>
        <fullName evidence="4">GAG-pre-integrase domain-containing protein</fullName>
    </recommendedName>
</protein>
<dbReference type="OrthoDB" id="89837at2759"/>
<feature type="region of interest" description="Disordered" evidence="1">
    <location>
        <begin position="206"/>
        <end position="243"/>
    </location>
</feature>
<accession>A0A329RPK2</accession>
<evidence type="ECO:0008006" key="4">
    <source>
        <dbReference type="Google" id="ProtNLM"/>
    </source>
</evidence>
<proteinExistence type="predicted"/>
<evidence type="ECO:0000256" key="1">
    <source>
        <dbReference type="SAM" id="MobiDB-lite"/>
    </source>
</evidence>
<gene>
    <name evidence="2" type="ORF">PC110_g16988</name>
</gene>
<organism evidence="2 3">
    <name type="scientific">Phytophthora cactorum</name>
    <dbReference type="NCBI Taxonomy" id="29920"/>
    <lineage>
        <taxon>Eukaryota</taxon>
        <taxon>Sar</taxon>
        <taxon>Stramenopiles</taxon>
        <taxon>Oomycota</taxon>
        <taxon>Peronosporomycetes</taxon>
        <taxon>Peronosporales</taxon>
        <taxon>Peronosporaceae</taxon>
        <taxon>Phytophthora</taxon>
    </lineage>
</organism>
<name>A0A329RPK2_9STRA</name>
<feature type="compositionally biased region" description="Pro residues" evidence="1">
    <location>
        <begin position="226"/>
        <end position="236"/>
    </location>
</feature>